<dbReference type="Gene3D" id="3.30.70.420">
    <property type="entry name" value="Hydroxymethylglutaryl-CoA reductase, class I/II, NAD/NADP-binding domain"/>
    <property type="match status" value="1"/>
</dbReference>
<comment type="similarity">
    <text evidence="2 9">Belongs to the HMG-CoA reductase family.</text>
</comment>
<comment type="subcellular location">
    <subcellularLocation>
        <location evidence="1 9">Endoplasmic reticulum membrane</location>
        <topology evidence="1 9">Multi-pass membrane protein</topology>
    </subcellularLocation>
</comment>
<dbReference type="GO" id="GO:0004420">
    <property type="term" value="F:hydroxymethylglutaryl-CoA reductase (NADPH) activity"/>
    <property type="evidence" value="ECO:0007669"/>
    <property type="project" value="UniProtKB-EC"/>
</dbReference>
<evidence type="ECO:0000256" key="9">
    <source>
        <dbReference type="RuleBase" id="RU361219"/>
    </source>
</evidence>
<name>A0A6A6W1Z4_9PEZI</name>
<evidence type="ECO:0000256" key="2">
    <source>
        <dbReference type="ARBA" id="ARBA00007661"/>
    </source>
</evidence>
<dbReference type="InterPro" id="IPR002202">
    <property type="entry name" value="HMG_CoA_Rdtase"/>
</dbReference>
<dbReference type="EMBL" id="ML996578">
    <property type="protein sequence ID" value="KAF2755061.1"/>
    <property type="molecule type" value="Genomic_DNA"/>
</dbReference>
<dbReference type="InterPro" id="IPR025583">
    <property type="entry name" value="HMG-CoA_N_dom"/>
</dbReference>
<dbReference type="RefSeq" id="XP_033597512.1">
    <property type="nucleotide sequence ID" value="XM_033748430.1"/>
</dbReference>
<feature type="transmembrane region" description="Helical" evidence="9">
    <location>
        <begin position="370"/>
        <end position="389"/>
    </location>
</feature>
<dbReference type="InterPro" id="IPR023074">
    <property type="entry name" value="HMG_CoA_Rdtase_cat_sf"/>
</dbReference>
<evidence type="ECO:0000259" key="11">
    <source>
        <dbReference type="PROSITE" id="PS50156"/>
    </source>
</evidence>
<keyword evidence="3 9" id="KW-0812">Transmembrane</keyword>
<feature type="transmembrane region" description="Helical" evidence="9">
    <location>
        <begin position="271"/>
        <end position="291"/>
    </location>
</feature>
<evidence type="ECO:0000256" key="4">
    <source>
        <dbReference type="ARBA" id="ARBA00022824"/>
    </source>
</evidence>
<dbReference type="InterPro" id="IPR053958">
    <property type="entry name" value="HMGCR/SNAP/NPC1-like_SSD"/>
</dbReference>
<evidence type="ECO:0000256" key="6">
    <source>
        <dbReference type="ARBA" id="ARBA00022989"/>
    </source>
</evidence>
<dbReference type="Pfam" id="PF12349">
    <property type="entry name" value="Sterol-sensing"/>
    <property type="match status" value="1"/>
</dbReference>
<feature type="region of interest" description="Disordered" evidence="10">
    <location>
        <begin position="651"/>
        <end position="716"/>
    </location>
</feature>
<keyword evidence="7 9" id="KW-0560">Oxidoreductase</keyword>
<evidence type="ECO:0000256" key="10">
    <source>
        <dbReference type="SAM" id="MobiDB-lite"/>
    </source>
</evidence>
<dbReference type="PANTHER" id="PTHR10572:SF24">
    <property type="entry name" value="3-HYDROXY-3-METHYLGLUTARYL-COENZYME A REDUCTASE"/>
    <property type="match status" value="1"/>
</dbReference>
<dbReference type="InterPro" id="IPR009023">
    <property type="entry name" value="HMG_CoA_Rdtase_NAD(P)-bd_sf"/>
</dbReference>
<dbReference type="InterPro" id="IPR023282">
    <property type="entry name" value="HMG_CoA_Rdtase_N"/>
</dbReference>
<accession>A0A6A6W1Z4</accession>
<dbReference type="InterPro" id="IPR004554">
    <property type="entry name" value="HMG_CoA_Rdtase_eu_arc"/>
</dbReference>
<dbReference type="PROSITE" id="PS50156">
    <property type="entry name" value="SSD"/>
    <property type="match status" value="1"/>
</dbReference>
<dbReference type="Gene3D" id="1.10.3270.10">
    <property type="entry name" value="HMGR, N-terminal domain"/>
    <property type="match status" value="1"/>
</dbReference>
<dbReference type="GO" id="GO:0015936">
    <property type="term" value="P:coenzyme A metabolic process"/>
    <property type="evidence" value="ECO:0007669"/>
    <property type="project" value="InterPro"/>
</dbReference>
<dbReference type="FunFam" id="3.30.70.420:FF:000001">
    <property type="entry name" value="3-hydroxy-3-methylglutaryl coenzyme A reductase"/>
    <property type="match status" value="1"/>
</dbReference>
<dbReference type="NCBIfam" id="TIGR00533">
    <property type="entry name" value="HMG_CoA_R_NADP"/>
    <property type="match status" value="1"/>
</dbReference>
<dbReference type="Gene3D" id="3.90.770.10">
    <property type="entry name" value="3-hydroxy-3-methylglutaryl-coenzyme A Reductase, Chain A, domain 2"/>
    <property type="match status" value="1"/>
</dbReference>
<dbReference type="SUPFAM" id="SSF55035">
    <property type="entry name" value="NAD-binding domain of HMG-CoA reductase"/>
    <property type="match status" value="1"/>
</dbReference>
<comment type="catalytic activity">
    <reaction evidence="9">
        <text>(R)-mevalonate + 2 NADP(+) + CoA = (3S)-3-hydroxy-3-methylglutaryl-CoA + 2 NADPH + 2 H(+)</text>
        <dbReference type="Rhea" id="RHEA:15989"/>
        <dbReference type="ChEBI" id="CHEBI:15378"/>
        <dbReference type="ChEBI" id="CHEBI:36464"/>
        <dbReference type="ChEBI" id="CHEBI:43074"/>
        <dbReference type="ChEBI" id="CHEBI:57287"/>
        <dbReference type="ChEBI" id="CHEBI:57783"/>
        <dbReference type="ChEBI" id="CHEBI:58349"/>
        <dbReference type="EC" id="1.1.1.34"/>
    </reaction>
</comment>
<dbReference type="PROSITE" id="PS50065">
    <property type="entry name" value="HMG_COA_REDUCTASE_4"/>
    <property type="match status" value="1"/>
</dbReference>
<feature type="transmembrane region" description="Helical" evidence="9">
    <location>
        <begin position="482"/>
        <end position="501"/>
    </location>
</feature>
<keyword evidence="4 9" id="KW-0256">Endoplasmic reticulum</keyword>
<dbReference type="OrthoDB" id="310654at2759"/>
<dbReference type="AlphaFoldDB" id="A0A6A6W1Z4"/>
<protein>
    <recommendedName>
        <fullName evidence="9">3-hydroxy-3-methylglutaryl coenzyme A reductase</fullName>
        <shortName evidence="9">HMG-CoA reductase</shortName>
        <ecNumber evidence="9">1.1.1.34</ecNumber>
    </recommendedName>
</protein>
<dbReference type="InterPro" id="IPR000731">
    <property type="entry name" value="SSD"/>
</dbReference>
<evidence type="ECO:0000256" key="3">
    <source>
        <dbReference type="ARBA" id="ARBA00022692"/>
    </source>
</evidence>
<dbReference type="GO" id="GO:0006696">
    <property type="term" value="P:ergosterol biosynthetic process"/>
    <property type="evidence" value="ECO:0007669"/>
    <property type="project" value="TreeGrafter"/>
</dbReference>
<dbReference type="FunFam" id="3.90.770.10:FF:000001">
    <property type="entry name" value="3-hydroxy-3-methylglutaryl coenzyme A reductase"/>
    <property type="match status" value="1"/>
</dbReference>
<evidence type="ECO:0000256" key="8">
    <source>
        <dbReference type="ARBA" id="ARBA00023136"/>
    </source>
</evidence>
<feature type="compositionally biased region" description="Pro residues" evidence="10">
    <location>
        <begin position="685"/>
        <end position="700"/>
    </location>
</feature>
<dbReference type="Pfam" id="PF13323">
    <property type="entry name" value="HPIH"/>
    <property type="match status" value="1"/>
</dbReference>
<evidence type="ECO:0000313" key="13">
    <source>
        <dbReference type="Proteomes" id="UP000799437"/>
    </source>
</evidence>
<feature type="domain" description="SSD" evidence="11">
    <location>
        <begin position="242"/>
        <end position="417"/>
    </location>
</feature>
<dbReference type="PANTHER" id="PTHR10572">
    <property type="entry name" value="3-HYDROXY-3-METHYLGLUTARYL-COENZYME A REDUCTASE"/>
    <property type="match status" value="1"/>
</dbReference>
<reference evidence="12" key="1">
    <citation type="journal article" date="2020" name="Stud. Mycol.">
        <title>101 Dothideomycetes genomes: a test case for predicting lifestyles and emergence of pathogens.</title>
        <authorList>
            <person name="Haridas S."/>
            <person name="Albert R."/>
            <person name="Binder M."/>
            <person name="Bloem J."/>
            <person name="Labutti K."/>
            <person name="Salamov A."/>
            <person name="Andreopoulos B."/>
            <person name="Baker S."/>
            <person name="Barry K."/>
            <person name="Bills G."/>
            <person name="Bluhm B."/>
            <person name="Cannon C."/>
            <person name="Castanera R."/>
            <person name="Culley D."/>
            <person name="Daum C."/>
            <person name="Ezra D."/>
            <person name="Gonzalez J."/>
            <person name="Henrissat B."/>
            <person name="Kuo A."/>
            <person name="Liang C."/>
            <person name="Lipzen A."/>
            <person name="Lutzoni F."/>
            <person name="Magnuson J."/>
            <person name="Mondo S."/>
            <person name="Nolan M."/>
            <person name="Ohm R."/>
            <person name="Pangilinan J."/>
            <person name="Park H.-J."/>
            <person name="Ramirez L."/>
            <person name="Alfaro M."/>
            <person name="Sun H."/>
            <person name="Tritt A."/>
            <person name="Yoshinaga Y."/>
            <person name="Zwiers L.-H."/>
            <person name="Turgeon B."/>
            <person name="Goodwin S."/>
            <person name="Spatafora J."/>
            <person name="Crous P."/>
            <person name="Grigoriev I."/>
        </authorList>
    </citation>
    <scope>NUCLEOTIDE SEQUENCE</scope>
    <source>
        <strain evidence="12">CBS 121739</strain>
    </source>
</reference>
<evidence type="ECO:0000313" key="12">
    <source>
        <dbReference type="EMBL" id="KAF2755061.1"/>
    </source>
</evidence>
<gene>
    <name evidence="12" type="ORF">EJ05DRAFT_513379</name>
</gene>
<dbReference type="GO" id="GO:0008299">
    <property type="term" value="P:isoprenoid biosynthetic process"/>
    <property type="evidence" value="ECO:0007669"/>
    <property type="project" value="InterPro"/>
</dbReference>
<dbReference type="Proteomes" id="UP000799437">
    <property type="component" value="Unassembled WGS sequence"/>
</dbReference>
<dbReference type="GeneID" id="54489484"/>
<dbReference type="GO" id="GO:0005789">
    <property type="term" value="C:endoplasmic reticulum membrane"/>
    <property type="evidence" value="ECO:0007669"/>
    <property type="project" value="UniProtKB-SubCell"/>
</dbReference>
<dbReference type="FunFam" id="1.10.3270.10:FF:000001">
    <property type="entry name" value="3-hydroxy-3-methylglutaryl coenzyme A reductase"/>
    <property type="match status" value="1"/>
</dbReference>
<dbReference type="PROSITE" id="PS00066">
    <property type="entry name" value="HMG_COA_REDUCTASE_1"/>
    <property type="match status" value="1"/>
</dbReference>
<dbReference type="InterPro" id="IPR009029">
    <property type="entry name" value="HMG_CoA_Rdtase_sub-bd_dom_sf"/>
</dbReference>
<keyword evidence="8 9" id="KW-0472">Membrane</keyword>
<proteinExistence type="inferred from homology"/>
<dbReference type="InterPro" id="IPR023076">
    <property type="entry name" value="HMG_CoA_Rdtase_CS"/>
</dbReference>
<dbReference type="PRINTS" id="PR00071">
    <property type="entry name" value="HMGCOARDTASE"/>
</dbReference>
<feature type="compositionally biased region" description="Low complexity" evidence="10">
    <location>
        <begin position="1152"/>
        <end position="1170"/>
    </location>
</feature>
<keyword evidence="13" id="KW-1185">Reference proteome</keyword>
<keyword evidence="6 9" id="KW-1133">Transmembrane helix</keyword>
<feature type="transmembrane region" description="Helical" evidence="9">
    <location>
        <begin position="243"/>
        <end position="264"/>
    </location>
</feature>
<keyword evidence="5 9" id="KW-0521">NADP</keyword>
<dbReference type="Pfam" id="PF00368">
    <property type="entry name" value="HMG-CoA_red"/>
    <property type="match status" value="1"/>
</dbReference>
<dbReference type="SUPFAM" id="SSF56542">
    <property type="entry name" value="Substrate-binding domain of HMG-CoA reductase"/>
    <property type="match status" value="1"/>
</dbReference>
<dbReference type="PROSITE" id="PS00318">
    <property type="entry name" value="HMG_COA_REDUCTASE_2"/>
    <property type="match status" value="1"/>
</dbReference>
<dbReference type="PROSITE" id="PS01192">
    <property type="entry name" value="HMG_COA_REDUCTASE_3"/>
    <property type="match status" value="1"/>
</dbReference>
<dbReference type="UniPathway" id="UPA00058">
    <property type="reaction ID" value="UER00103"/>
</dbReference>
<evidence type="ECO:0000256" key="1">
    <source>
        <dbReference type="ARBA" id="ARBA00004477"/>
    </source>
</evidence>
<dbReference type="GO" id="GO:0005778">
    <property type="term" value="C:peroxisomal membrane"/>
    <property type="evidence" value="ECO:0007669"/>
    <property type="project" value="TreeGrafter"/>
</dbReference>
<feature type="region of interest" description="Disordered" evidence="10">
    <location>
        <begin position="1"/>
        <end position="22"/>
    </location>
</feature>
<dbReference type="EC" id="1.1.1.34" evidence="9"/>
<feature type="compositionally biased region" description="Polar residues" evidence="10">
    <location>
        <begin position="1179"/>
        <end position="1188"/>
    </location>
</feature>
<evidence type="ECO:0000256" key="5">
    <source>
        <dbReference type="ARBA" id="ARBA00022857"/>
    </source>
</evidence>
<evidence type="ECO:0000256" key="7">
    <source>
        <dbReference type="ARBA" id="ARBA00023002"/>
    </source>
</evidence>
<comment type="pathway">
    <text evidence="9">Metabolic intermediate biosynthesis; (R)-mevalonate biosynthesis; (R)-mevalonate from acetyl-CoA: step 3/3.</text>
</comment>
<feature type="transmembrane region" description="Helical" evidence="9">
    <location>
        <begin position="395"/>
        <end position="417"/>
    </location>
</feature>
<sequence>MLGASALPRRWRSGDSEKPAQKPNWYTKFVAPPLQALSGKACTHPIHSIVSVLLIASTVYLGLLDTNLFDRSGSGAIHAADFNTLVEGSKHLYAGDKTHWKWTTEDSRRSDGELAPAQDLALITLEFPASIGSAPRAKSILPSYNSLEILPNSPNTVSELSGDTTLAFSLPYEAAPDFLSAIQEIRAPKSAREPLESEDGQEEKKWIMVAARPVQSSRSIKTRIVAAWTSFLDLLKNAESLDITIMALGYLSMHLTFVSLFLSMRRLGSNFWLATTVLFESGFAFLLGLLVTTKLGININMILLSEGLPFLVVTIGFEKPIILTKAVLSASMDARRKASTKEGEKSAPHTIHSAIKTAVQERGYEIIRDYFIEICILGAGAASGVQGGLRPFCFLAAWILFFDCILLFTFYTSILSIKLEINRIKRHVSLRKALEADGVSRSVAENVAYSNDGFPESANLGIGEISIFGTKVKDSSVPKFKALMVSGFLIINIINIITIPFRGSGSGTAIPGFSSVAQPLMDPFKVARNGLDVVLAKAQSHNLSTAVTILNPIKYELQYPSAYYAQSNGSTSVFPPELSEPVYGMGGMALGGVLRSLEDPVLGKWIIAVLAISIVLNGYLFNAARMTIKEPHTPLEPPRNEEMQDGAITPRTSVASPRSNGPVGNGHAVTSKPELTMTEVQGEPRPIPAPPTPAATPNPPDDNLNESVKANRRSNKLPKRSYEECLEILKAKRAPEMNDEELIELSLKGDIPGYALEKTLIDKTRAVKVRRAVVSRTHATRETSTLLESSLLPYEGYDYDRVHGACCENVIGYLPLPIGVAGPLLIDGQNYFLPMATTEGVLVASTSRGAKAINLGGGAITVLTGDGMTRGPCVGFETLARAGQAKVWLDSDEGQRTMKNAFNSTSSFARLQSMTTALAGTYCYIRFKTTTGDAMGMNMISKGCEKALATMSTECGFNDMNIISLSGNYCTDKKPAAINWVNGRGKSVVAEAIIPAEVVKSVLKCTVDSMVELNTSKNLIGSAMAGSIGGFNAHAANIVTAIFLATGQDPAQNVESSNCITVMKNYKGNLQISVSMPSIEVGTIGGGTVLEPQSAMLDLLGVRGAIQNAPGENARQLAKIIAASVLAGELSLCGALSAGHLVRAHMSHNRSAVPSRAPTPAPATGTHTPTINALKDAASGTNSVAPPR</sequence>
<dbReference type="CDD" id="cd00643">
    <property type="entry name" value="HMG-CoA_reductase_classI"/>
    <property type="match status" value="1"/>
</dbReference>
<organism evidence="12 13">
    <name type="scientific">Pseudovirgaria hyperparasitica</name>
    <dbReference type="NCBI Taxonomy" id="470096"/>
    <lineage>
        <taxon>Eukaryota</taxon>
        <taxon>Fungi</taxon>
        <taxon>Dikarya</taxon>
        <taxon>Ascomycota</taxon>
        <taxon>Pezizomycotina</taxon>
        <taxon>Dothideomycetes</taxon>
        <taxon>Dothideomycetes incertae sedis</taxon>
        <taxon>Acrospermales</taxon>
        <taxon>Acrospermaceae</taxon>
        <taxon>Pseudovirgaria</taxon>
    </lineage>
</organism>
<feature type="region of interest" description="Disordered" evidence="10">
    <location>
        <begin position="1150"/>
        <end position="1188"/>
    </location>
</feature>